<reference evidence="2 3" key="1">
    <citation type="journal article" date="2016" name="Nat. Commun.">
        <title>Thousands of microbial genomes shed light on interconnected biogeochemical processes in an aquifer system.</title>
        <authorList>
            <person name="Anantharaman K."/>
            <person name="Brown C.T."/>
            <person name="Hug L.A."/>
            <person name="Sharon I."/>
            <person name="Castelle C.J."/>
            <person name="Probst A.J."/>
            <person name="Thomas B.C."/>
            <person name="Singh A."/>
            <person name="Wilkins M.J."/>
            <person name="Karaoz U."/>
            <person name="Brodie E.L."/>
            <person name="Williams K.H."/>
            <person name="Hubbard S.S."/>
            <person name="Banfield J.F."/>
        </authorList>
    </citation>
    <scope>NUCLEOTIDE SEQUENCE [LARGE SCALE GENOMIC DNA]</scope>
</reference>
<evidence type="ECO:0000313" key="3">
    <source>
        <dbReference type="Proteomes" id="UP000177690"/>
    </source>
</evidence>
<organism evidence="2 3">
    <name type="scientific">Candidatus Harrisonbacteria bacterium RIFCSPLOWO2_02_FULL_41_13b</name>
    <dbReference type="NCBI Taxonomy" id="1798409"/>
    <lineage>
        <taxon>Bacteria</taxon>
        <taxon>Candidatus Harrisoniibacteriota</taxon>
    </lineage>
</organism>
<name>A0A1G1ZTT3_9BACT</name>
<protein>
    <submittedName>
        <fullName evidence="2">Uncharacterized protein</fullName>
    </submittedName>
</protein>
<sequence length="119" mass="13380">MIRKITRFINKVRGSDETTKKFWLVVFSGTTMIIVIGLWAINMKTNFRNIGLTKPEPAKETLAEESELTKLKAIFSAGLKTIAGKIKEKAGTQRQISVQTSEQNFILESLTKIPVTRIP</sequence>
<dbReference type="AlphaFoldDB" id="A0A1G1ZTT3"/>
<feature type="transmembrane region" description="Helical" evidence="1">
    <location>
        <begin position="21"/>
        <end position="41"/>
    </location>
</feature>
<keyword evidence="1" id="KW-1133">Transmembrane helix</keyword>
<evidence type="ECO:0000313" key="2">
    <source>
        <dbReference type="EMBL" id="OGY67974.1"/>
    </source>
</evidence>
<dbReference type="EMBL" id="MHJL01000010">
    <property type="protein sequence ID" value="OGY67974.1"/>
    <property type="molecule type" value="Genomic_DNA"/>
</dbReference>
<dbReference type="Proteomes" id="UP000177690">
    <property type="component" value="Unassembled WGS sequence"/>
</dbReference>
<evidence type="ECO:0000256" key="1">
    <source>
        <dbReference type="SAM" id="Phobius"/>
    </source>
</evidence>
<comment type="caution">
    <text evidence="2">The sequence shown here is derived from an EMBL/GenBank/DDBJ whole genome shotgun (WGS) entry which is preliminary data.</text>
</comment>
<proteinExistence type="predicted"/>
<gene>
    <name evidence="2" type="ORF">A3I24_03190</name>
</gene>
<keyword evidence="1" id="KW-0812">Transmembrane</keyword>
<keyword evidence="1" id="KW-0472">Membrane</keyword>
<dbReference type="STRING" id="1798409.A3I24_03190"/>
<accession>A0A1G1ZTT3</accession>